<dbReference type="InterPro" id="IPR006094">
    <property type="entry name" value="Oxid_FAD_bind_N"/>
</dbReference>
<dbReference type="STRING" id="667725.A0A0L0G7X4"/>
<dbReference type="Pfam" id="PF01565">
    <property type="entry name" value="FAD_binding_4"/>
    <property type="match status" value="1"/>
</dbReference>
<dbReference type="EMBL" id="KQ241770">
    <property type="protein sequence ID" value="KNC84343.1"/>
    <property type="molecule type" value="Genomic_DNA"/>
</dbReference>
<evidence type="ECO:0000256" key="3">
    <source>
        <dbReference type="ARBA" id="ARBA00022827"/>
    </source>
</evidence>
<dbReference type="GO" id="GO:0071949">
    <property type="term" value="F:FAD binding"/>
    <property type="evidence" value="ECO:0007669"/>
    <property type="project" value="InterPro"/>
</dbReference>
<dbReference type="GeneID" id="25903927"/>
<proteinExistence type="inferred from homology"/>
<dbReference type="Gene3D" id="3.30.465.10">
    <property type="match status" value="1"/>
</dbReference>
<dbReference type="PROSITE" id="PS51387">
    <property type="entry name" value="FAD_PCMH"/>
    <property type="match status" value="1"/>
</dbReference>
<dbReference type="PANTHER" id="PTHR42973:SF13">
    <property type="entry name" value="FAD-BINDING PCMH-TYPE DOMAIN-CONTAINING PROTEIN"/>
    <property type="match status" value="1"/>
</dbReference>
<feature type="domain" description="FAD-binding PCMH-type" evidence="5">
    <location>
        <begin position="1"/>
        <end position="175"/>
    </location>
</feature>
<dbReference type="eggNOG" id="ENOG502QUV4">
    <property type="taxonomic scope" value="Eukaryota"/>
</dbReference>
<dbReference type="InterPro" id="IPR016166">
    <property type="entry name" value="FAD-bd_PCMH"/>
</dbReference>
<dbReference type="InterPro" id="IPR050416">
    <property type="entry name" value="FAD-linked_Oxidoreductase"/>
</dbReference>
<evidence type="ECO:0000313" key="7">
    <source>
        <dbReference type="Proteomes" id="UP000054560"/>
    </source>
</evidence>
<evidence type="ECO:0000256" key="1">
    <source>
        <dbReference type="ARBA" id="ARBA00005466"/>
    </source>
</evidence>
<reference evidence="6 7" key="1">
    <citation type="submission" date="2011-02" db="EMBL/GenBank/DDBJ databases">
        <title>The Genome Sequence of Sphaeroforma arctica JP610.</title>
        <authorList>
            <consortium name="The Broad Institute Genome Sequencing Platform"/>
            <person name="Russ C."/>
            <person name="Cuomo C."/>
            <person name="Young S.K."/>
            <person name="Zeng Q."/>
            <person name="Gargeya S."/>
            <person name="Alvarado L."/>
            <person name="Berlin A."/>
            <person name="Chapman S.B."/>
            <person name="Chen Z."/>
            <person name="Freedman E."/>
            <person name="Gellesch M."/>
            <person name="Goldberg J."/>
            <person name="Griggs A."/>
            <person name="Gujja S."/>
            <person name="Heilman E."/>
            <person name="Heiman D."/>
            <person name="Howarth C."/>
            <person name="Mehta T."/>
            <person name="Neiman D."/>
            <person name="Pearson M."/>
            <person name="Roberts A."/>
            <person name="Saif S."/>
            <person name="Shea T."/>
            <person name="Shenoy N."/>
            <person name="Sisk P."/>
            <person name="Stolte C."/>
            <person name="Sykes S."/>
            <person name="White J."/>
            <person name="Yandava C."/>
            <person name="Burger G."/>
            <person name="Gray M.W."/>
            <person name="Holland P.W.H."/>
            <person name="King N."/>
            <person name="Lang F.B.F."/>
            <person name="Roger A.J."/>
            <person name="Ruiz-Trillo I."/>
            <person name="Haas B."/>
            <person name="Nusbaum C."/>
            <person name="Birren B."/>
        </authorList>
    </citation>
    <scope>NUCLEOTIDE SEQUENCE [LARGE SCALE GENOMIC DNA]</scope>
    <source>
        <strain evidence="6 7">JP610</strain>
    </source>
</reference>
<evidence type="ECO:0000259" key="5">
    <source>
        <dbReference type="PROSITE" id="PS51387"/>
    </source>
</evidence>
<evidence type="ECO:0000256" key="2">
    <source>
        <dbReference type="ARBA" id="ARBA00022630"/>
    </source>
</evidence>
<keyword evidence="3" id="KW-0274">FAD</keyword>
<dbReference type="GO" id="GO:0016491">
    <property type="term" value="F:oxidoreductase activity"/>
    <property type="evidence" value="ECO:0007669"/>
    <property type="project" value="UniProtKB-KW"/>
</dbReference>
<dbReference type="Proteomes" id="UP000054560">
    <property type="component" value="Unassembled WGS sequence"/>
</dbReference>
<evidence type="ECO:0000313" key="6">
    <source>
        <dbReference type="EMBL" id="KNC84343.1"/>
    </source>
</evidence>
<protein>
    <recommendedName>
        <fullName evidence="5">FAD-binding PCMH-type domain-containing protein</fullName>
    </recommendedName>
</protein>
<keyword evidence="2" id="KW-0285">Flavoprotein</keyword>
<accession>A0A0L0G7X4</accession>
<dbReference type="AlphaFoldDB" id="A0A0L0G7X4"/>
<dbReference type="InterPro" id="IPR036318">
    <property type="entry name" value="FAD-bd_PCMH-like_sf"/>
</dbReference>
<comment type="similarity">
    <text evidence="1">Belongs to the oxygen-dependent FAD-linked oxidoreductase family.</text>
</comment>
<sequence length="203" mass="22045">MGAELPLAFDLPLNNEDAQDVVRTLARNNISTRIQSGTHTYSNESVQGELGVTISTALMKTLHIDSDQKLVHVGVGCTLGEMYDLAHANGYIFIGGTHASTGVAGYTLGGGQSTQSRFYGLAVDHVIEFQFVAPDGQILVVREDGPYNVLFWALRGGGNSNFGLITTFLFRLHHRSVFPDVTEGTFYFNIANDKNLTADMLNS</sequence>
<dbReference type="OrthoDB" id="407275at2759"/>
<evidence type="ECO:0000256" key="4">
    <source>
        <dbReference type="ARBA" id="ARBA00023002"/>
    </source>
</evidence>
<organism evidence="6 7">
    <name type="scientific">Sphaeroforma arctica JP610</name>
    <dbReference type="NCBI Taxonomy" id="667725"/>
    <lineage>
        <taxon>Eukaryota</taxon>
        <taxon>Ichthyosporea</taxon>
        <taxon>Ichthyophonida</taxon>
        <taxon>Sphaeroforma</taxon>
    </lineage>
</organism>
<keyword evidence="4" id="KW-0560">Oxidoreductase</keyword>
<gene>
    <name evidence="6" type="ORF">SARC_03423</name>
</gene>
<keyword evidence="7" id="KW-1185">Reference proteome</keyword>
<dbReference type="SUPFAM" id="SSF56176">
    <property type="entry name" value="FAD-binding/transporter-associated domain-like"/>
    <property type="match status" value="1"/>
</dbReference>
<dbReference type="RefSeq" id="XP_014158245.1">
    <property type="nucleotide sequence ID" value="XM_014302770.1"/>
</dbReference>
<name>A0A0L0G7X4_9EUKA</name>
<dbReference type="PANTHER" id="PTHR42973">
    <property type="entry name" value="BINDING OXIDOREDUCTASE, PUTATIVE (AFU_ORTHOLOGUE AFUA_1G17690)-RELATED"/>
    <property type="match status" value="1"/>
</dbReference>
<dbReference type="InterPro" id="IPR016169">
    <property type="entry name" value="FAD-bd_PCMH_sub2"/>
</dbReference>